<evidence type="ECO:0000313" key="9">
    <source>
        <dbReference type="Proteomes" id="UP000069549"/>
    </source>
</evidence>
<reference evidence="7 9" key="1">
    <citation type="submission" date="2016-02" db="EMBL/GenBank/DDBJ databases">
        <authorList>
            <consortium name="Pathogen Informatics"/>
        </authorList>
    </citation>
    <scope>NUCLEOTIDE SEQUENCE [LARGE SCALE GENOMIC DNA]</scope>
    <source>
        <strain evidence="7 9">K173</strain>
        <strain evidence="8 10">SP11 RLL</strain>
    </source>
</reference>
<feature type="region of interest" description="Disordered" evidence="5">
    <location>
        <begin position="1145"/>
        <end position="1185"/>
    </location>
</feature>
<dbReference type="Proteomes" id="UP000069549">
    <property type="component" value="Chromosome 12"/>
</dbReference>
<dbReference type="Proteomes" id="UP000219974">
    <property type="component" value="Chromosome 12"/>
</dbReference>
<evidence type="ECO:0000256" key="2">
    <source>
        <dbReference type="ARBA" id="ARBA00022771"/>
    </source>
</evidence>
<evidence type="ECO:0000256" key="4">
    <source>
        <dbReference type="PROSITE-ProRule" id="PRU00723"/>
    </source>
</evidence>
<feature type="zinc finger region" description="C3H1-type" evidence="4">
    <location>
        <begin position="460"/>
        <end position="487"/>
    </location>
</feature>
<keyword evidence="2 4" id="KW-0863">Zinc-finger</keyword>
<protein>
    <submittedName>
        <fullName evidence="7">Zinc finger protein, putative</fullName>
    </submittedName>
</protein>
<feature type="compositionally biased region" description="Low complexity" evidence="5">
    <location>
        <begin position="509"/>
        <end position="527"/>
    </location>
</feature>
<dbReference type="InterPro" id="IPR036855">
    <property type="entry name" value="Znf_CCCH_sf"/>
</dbReference>
<feature type="compositionally biased region" description="Basic and acidic residues" evidence="5">
    <location>
        <begin position="1436"/>
        <end position="1446"/>
    </location>
</feature>
<evidence type="ECO:0000256" key="1">
    <source>
        <dbReference type="ARBA" id="ARBA00022723"/>
    </source>
</evidence>
<dbReference type="VEuPathDB" id="PlasmoDB:PBANKA_1237600"/>
<evidence type="ECO:0000313" key="7">
    <source>
        <dbReference type="EMBL" id="CXI82277.1"/>
    </source>
</evidence>
<keyword evidence="3 4" id="KW-0862">Zinc</keyword>
<feature type="zinc finger region" description="C3H1-type" evidence="4">
    <location>
        <begin position="424"/>
        <end position="452"/>
    </location>
</feature>
<feature type="domain" description="C3H1-type" evidence="6">
    <location>
        <begin position="424"/>
        <end position="452"/>
    </location>
</feature>
<dbReference type="InterPro" id="IPR000571">
    <property type="entry name" value="Znf_CCCH"/>
</dbReference>
<dbReference type="SMART" id="SM00356">
    <property type="entry name" value="ZnF_C3H1"/>
    <property type="match status" value="3"/>
</dbReference>
<dbReference type="EMBL" id="LT608276">
    <property type="protein sequence ID" value="SCO62104.1"/>
    <property type="molecule type" value="Genomic_DNA"/>
</dbReference>
<keyword evidence="1 4" id="KW-0479">Metal-binding</keyword>
<dbReference type="EMBL" id="LT160032">
    <property type="protein sequence ID" value="CXI82277.1"/>
    <property type="molecule type" value="Genomic_DNA"/>
</dbReference>
<feature type="compositionally biased region" description="Basic and acidic residues" evidence="5">
    <location>
        <begin position="1166"/>
        <end position="1178"/>
    </location>
</feature>
<feature type="region of interest" description="Disordered" evidence="5">
    <location>
        <begin position="35"/>
        <end position="54"/>
    </location>
</feature>
<evidence type="ECO:0000256" key="5">
    <source>
        <dbReference type="SAM" id="MobiDB-lite"/>
    </source>
</evidence>
<evidence type="ECO:0000313" key="10">
    <source>
        <dbReference type="Proteomes" id="UP000219974"/>
    </source>
</evidence>
<feature type="region of interest" description="Disordered" evidence="5">
    <location>
        <begin position="1436"/>
        <end position="1462"/>
    </location>
</feature>
<gene>
    <name evidence="7" type="ORF">PBK173_000350500</name>
    <name evidence="8" type="ORF">PBSP11RLL_000341200</name>
</gene>
<feature type="domain" description="C3H1-type" evidence="6">
    <location>
        <begin position="460"/>
        <end position="487"/>
    </location>
</feature>
<dbReference type="PROSITE" id="PS50103">
    <property type="entry name" value="ZF_C3H1"/>
    <property type="match status" value="3"/>
</dbReference>
<organism evidence="7 9">
    <name type="scientific">Plasmodium berghei</name>
    <dbReference type="NCBI Taxonomy" id="5821"/>
    <lineage>
        <taxon>Eukaryota</taxon>
        <taxon>Sar</taxon>
        <taxon>Alveolata</taxon>
        <taxon>Apicomplexa</taxon>
        <taxon>Aconoidasida</taxon>
        <taxon>Haemosporida</taxon>
        <taxon>Plasmodiidae</taxon>
        <taxon>Plasmodium</taxon>
        <taxon>Plasmodium (Vinckeia)</taxon>
    </lineage>
</organism>
<name>A0A0Y9YSN7_PLABE</name>
<evidence type="ECO:0000256" key="3">
    <source>
        <dbReference type="ARBA" id="ARBA00022833"/>
    </source>
</evidence>
<proteinExistence type="predicted"/>
<dbReference type="Gene3D" id="4.10.1000.10">
    <property type="entry name" value="Zinc finger, CCCH-type"/>
    <property type="match status" value="2"/>
</dbReference>
<sequence>MHNKNKYKMECVLYDNRNSRDTLCNGELLNDNIESYSSHEPNNNNNNCNESNNSNNGKCKTIYKEVASNEPSENSEVKINSKLHENNKLSLGINCINDNVVDNFKTIQDYSANNGKNNKNMHSKKLPKNKAEYNYFYEEGINNKGSNLNDSLSKKYSNSNVMPENIEKLSKSIFNNNDTSFIVTTEKRSFSNYENKRKKRFNNHEKKSHTFIGKQKDNHNYNDITQIYSYKNDNAKTPEYFCISNNIDIRNNCKNGNINAKNSSIPYNYDLDNNNEKDMNNDGIIDRNDNEKIKKNDNNIDNKRSRFMGKSKSLNRNNIYDDKEGIKSFEMSTLDDDAEKNDYTNASIKMDFSNNSKLKEKKVDTYGSMPNREANYDFKSALNFQFCKTKMCPYMNTKEKCKRFSNNMCPYAHDQNELKPIPNLYKTAMCRNFMKNMCFKSKKECKFAHHVEELRSTDEFYKTTLCKFFLNGYCKADKNCRHAHGQNELKCRSTNNVLLENTKTNIKHSNTNNYSSGSNNTNSNNTNDPDYDIKRCKYSNNKNSVNVLKSSDDYFSQNDNKGNTLANEEDNALELCNNETNNENMKKKHFYNTSRKFMSISTKDTYCFTSNGLSKNYLSFENDDDESIKTNYDSNFDKNAEKNKFKNNGNSSSFLKYEEYNSECSFKTPENNNCDGVSNKEIRGTINKSVKENIEVNNNERNANKLEYQYEMKNCNNIVNIAKGEMENNIDKEAKKNEFDELNKVKSNNKSVSYLALEKTNNNNNNIILNENLLCPKENDNMCNLHNGHIGENTLGHDAQKSSNEYSIHGKNEKNKHSRKLLNRYENNNKDILTNSYGNENIKFNDNTHMDAQKNSNNNGAYIKSRSSTISNENNNNNYCGIPGDKILGKNCEYEDSYGNKNMNTHNYEINKKNTHEYKKSCNKIKRNFNNSGNYSNCYENNFNNNMENTTNDCYSNTYINKSHSKNTNNDHIIYPNQRYINNNKIGNRNSSNVNSKCSNNYCYNNDDISTFVGNAIENIIPANNYEHSKAENGRITNNIGRNNNYYDSYNSHDGNTNRYMHNNKLNYINGKQNNHYDLYRGNTTNGNYINNNNYNSYEHPLSISNNMIKSSKNYKGKKNIYINNDNNTHHEMFNSNFNNNEYYNNTYDGYNNNGYNDYQNKKNKKNDNNRNNNDKKNNKTQNNNINNMYLENSAKSRVNNYSNNEFTSNGNTHNIDSCNISNGEFLIEKYNNDECNNEYINDHINVKSNGDKLLENNVSTYDYDDRQINIGNLHKREKGNSYNNRINPIMKNSMGNNSYKNGDNQYFSNIINGNNRTNSKINKHIMHMSNNDSESSKSHSDAHYKNSRENDISTIINNTDISSYNTNINNKKVIENDNVLYKKPKSHSNNLKIGINENGEELLFTNELKKKKKKKGNKNEIYSNTSDVFYNKEKENMKNDSKVELNENEEQSDSSSANYKKKSKIYSGNSINSVNLYDKYNVARSKNVKNRNKSTFISTHDSVHNINDNNNNETLNVMTYLVTPLKDSNTEKGKQDTRNYLYSNTEKNTEDDILEKPVTDNNINLQYNKYDRCLTNGELKTCVSCCQYIKNVDNSDFILIDESCLKCGQLIKKSLCQTIIELLKPQVQYIFSDANFYVQNYQD</sequence>
<feature type="domain" description="C3H1-type" evidence="6">
    <location>
        <begin position="386"/>
        <end position="416"/>
    </location>
</feature>
<dbReference type="SUPFAM" id="SSF90229">
    <property type="entry name" value="CCCH zinc finger"/>
    <property type="match status" value="1"/>
</dbReference>
<accession>A0A0Y9YSN7</accession>
<dbReference type="GO" id="GO:0008270">
    <property type="term" value="F:zinc ion binding"/>
    <property type="evidence" value="ECO:0007669"/>
    <property type="project" value="UniProtKB-KW"/>
</dbReference>
<evidence type="ECO:0000313" key="8">
    <source>
        <dbReference type="EMBL" id="SCO62104.1"/>
    </source>
</evidence>
<feature type="compositionally biased region" description="Low complexity" evidence="5">
    <location>
        <begin position="1145"/>
        <end position="1159"/>
    </location>
</feature>
<evidence type="ECO:0000259" key="6">
    <source>
        <dbReference type="PROSITE" id="PS50103"/>
    </source>
</evidence>
<feature type="zinc finger region" description="C3H1-type" evidence="4">
    <location>
        <begin position="386"/>
        <end position="416"/>
    </location>
</feature>
<feature type="region of interest" description="Disordered" evidence="5">
    <location>
        <begin position="502"/>
        <end position="530"/>
    </location>
</feature>